<evidence type="ECO:0000256" key="2">
    <source>
        <dbReference type="SAM" id="Phobius"/>
    </source>
</evidence>
<feature type="transmembrane region" description="Helical" evidence="2">
    <location>
        <begin position="112"/>
        <end position="137"/>
    </location>
</feature>
<dbReference type="EMBL" id="KV453911">
    <property type="protein sequence ID" value="ODV80135.1"/>
    <property type="molecule type" value="Genomic_DNA"/>
</dbReference>
<feature type="domain" description="CWH43-like N-terminal" evidence="3">
    <location>
        <begin position="19"/>
        <end position="246"/>
    </location>
</feature>
<organism evidence="4 5">
    <name type="scientific">Suhomyces tanzawaensis NRRL Y-17324</name>
    <dbReference type="NCBI Taxonomy" id="984487"/>
    <lineage>
        <taxon>Eukaryota</taxon>
        <taxon>Fungi</taxon>
        <taxon>Dikarya</taxon>
        <taxon>Ascomycota</taxon>
        <taxon>Saccharomycotina</taxon>
        <taxon>Pichiomycetes</taxon>
        <taxon>Debaryomycetaceae</taxon>
        <taxon>Suhomyces</taxon>
    </lineage>
</organism>
<dbReference type="GeneID" id="30983791"/>
<keyword evidence="5" id="KW-1185">Reference proteome</keyword>
<feature type="transmembrane region" description="Helical" evidence="2">
    <location>
        <begin position="227"/>
        <end position="245"/>
    </location>
</feature>
<dbReference type="RefSeq" id="XP_020065257.1">
    <property type="nucleotide sequence ID" value="XM_020209655.1"/>
</dbReference>
<sequence length="334" mass="38335">MISSIKSAFINLTSKFNHFYCVPLFGLVCWYGLLFGLVGSWVAKGAKAYPKYGESAVPLPLERIGVILEPVFFVVFAFIHAIVFCVSMYLEFYHRKIGKLIKFIKPTLQKRLAFASITIGIIAQVFFVTQSLVYSVYMHKYSRAHSHYAVLLAIFAILIMISLALNFINYYIMGQYYAKYVNGEKWNKFTISFILKITWLIVTISVAVICCIFYVKKKKAISSVFEWIFHFWYGLLLAFWTYDLYPLTELRALRKQGTETPPLKQEKVSVIRQKFKNWSPTKSKNSDLEKNSPTFTYITPVGSAVSSQENSSRATQESPTPFGFNGPNLPFSHF</sequence>
<accession>A0A1E4SKU0</accession>
<feature type="compositionally biased region" description="Polar residues" evidence="1">
    <location>
        <begin position="304"/>
        <end position="319"/>
    </location>
</feature>
<feature type="transmembrane region" description="Helical" evidence="2">
    <location>
        <begin position="20"/>
        <end position="43"/>
    </location>
</feature>
<dbReference type="Proteomes" id="UP000094285">
    <property type="component" value="Unassembled WGS sequence"/>
</dbReference>
<proteinExistence type="predicted"/>
<protein>
    <recommendedName>
        <fullName evidence="3">CWH43-like N-terminal domain-containing protein</fullName>
    </recommendedName>
</protein>
<dbReference type="OrthoDB" id="10032492at2759"/>
<evidence type="ECO:0000256" key="1">
    <source>
        <dbReference type="SAM" id="MobiDB-lite"/>
    </source>
</evidence>
<gene>
    <name evidence="4" type="ORF">CANTADRAFT_48984</name>
</gene>
<feature type="transmembrane region" description="Helical" evidence="2">
    <location>
        <begin position="193"/>
        <end position="215"/>
    </location>
</feature>
<reference evidence="5" key="1">
    <citation type="submission" date="2016-05" db="EMBL/GenBank/DDBJ databases">
        <title>Comparative genomics of biotechnologically important yeasts.</title>
        <authorList>
            <consortium name="DOE Joint Genome Institute"/>
            <person name="Riley R."/>
            <person name="Haridas S."/>
            <person name="Wolfe K.H."/>
            <person name="Lopes M.R."/>
            <person name="Hittinger C.T."/>
            <person name="Goker M."/>
            <person name="Salamov A."/>
            <person name="Wisecaver J."/>
            <person name="Long T.M."/>
            <person name="Aerts A.L."/>
            <person name="Barry K."/>
            <person name="Choi C."/>
            <person name="Clum A."/>
            <person name="Coughlan A.Y."/>
            <person name="Deshpande S."/>
            <person name="Douglass A.P."/>
            <person name="Hanson S.J."/>
            <person name="Klenk H.-P."/>
            <person name="Labutti K."/>
            <person name="Lapidus A."/>
            <person name="Lindquist E."/>
            <person name="Lipzen A."/>
            <person name="Meier-Kolthoff J.P."/>
            <person name="Ohm R.A."/>
            <person name="Otillar R.P."/>
            <person name="Pangilinan J."/>
            <person name="Peng Y."/>
            <person name="Rokas A."/>
            <person name="Rosa C.A."/>
            <person name="Scheuner C."/>
            <person name="Sibirny A.A."/>
            <person name="Slot J.C."/>
            <person name="Stielow J.B."/>
            <person name="Sun H."/>
            <person name="Kurtzman C.P."/>
            <person name="Blackwell M."/>
            <person name="Grigoriev I.V."/>
            <person name="Jeffries T.W."/>
        </authorList>
    </citation>
    <scope>NUCLEOTIDE SEQUENCE [LARGE SCALE GENOMIC DNA]</scope>
    <source>
        <strain evidence="5">NRRL Y-17324</strain>
    </source>
</reference>
<evidence type="ECO:0000313" key="5">
    <source>
        <dbReference type="Proteomes" id="UP000094285"/>
    </source>
</evidence>
<dbReference type="AlphaFoldDB" id="A0A1E4SKU0"/>
<dbReference type="STRING" id="984487.A0A1E4SKU0"/>
<keyword evidence="2" id="KW-0472">Membrane</keyword>
<evidence type="ECO:0000313" key="4">
    <source>
        <dbReference type="EMBL" id="ODV80135.1"/>
    </source>
</evidence>
<dbReference type="Pfam" id="PF10277">
    <property type="entry name" value="Frag1"/>
    <property type="match status" value="1"/>
</dbReference>
<evidence type="ECO:0000259" key="3">
    <source>
        <dbReference type="Pfam" id="PF10277"/>
    </source>
</evidence>
<keyword evidence="2" id="KW-0812">Transmembrane</keyword>
<feature type="transmembrane region" description="Helical" evidence="2">
    <location>
        <begin position="149"/>
        <end position="172"/>
    </location>
</feature>
<feature type="transmembrane region" description="Helical" evidence="2">
    <location>
        <begin position="71"/>
        <end position="92"/>
    </location>
</feature>
<keyword evidence="2" id="KW-1133">Transmembrane helix</keyword>
<dbReference type="InterPro" id="IPR019402">
    <property type="entry name" value="CWH43_N"/>
</dbReference>
<name>A0A1E4SKU0_9ASCO</name>
<feature type="region of interest" description="Disordered" evidence="1">
    <location>
        <begin position="303"/>
        <end position="334"/>
    </location>
</feature>